<dbReference type="InterPro" id="IPR002018">
    <property type="entry name" value="CarbesteraseB"/>
</dbReference>
<dbReference type="InterPro" id="IPR050309">
    <property type="entry name" value="Type-B_Carboxylest/Lipase"/>
</dbReference>
<dbReference type="Gene3D" id="3.40.50.1820">
    <property type="entry name" value="alpha/beta hydrolase"/>
    <property type="match status" value="1"/>
</dbReference>
<dbReference type="Proteomes" id="UP000002489">
    <property type="component" value="Unassembled WGS sequence"/>
</dbReference>
<dbReference type="EnsemblFungi" id="FOXG_07008T0">
    <property type="protein sequence ID" value="FOXG_07008P0"/>
    <property type="gene ID" value="FOXG_07008"/>
</dbReference>
<dbReference type="SUPFAM" id="SSF53474">
    <property type="entry name" value="alpha/beta-Hydrolases"/>
    <property type="match status" value="1"/>
</dbReference>
<evidence type="ECO:0000256" key="1">
    <source>
        <dbReference type="ARBA" id="ARBA00005964"/>
    </source>
</evidence>
<dbReference type="PROSITE" id="PS00122">
    <property type="entry name" value="CARBOXYLESTERASE_B_1"/>
    <property type="match status" value="1"/>
</dbReference>
<keyword evidence="2 3" id="KW-0378">Hydrolase</keyword>
<evidence type="ECO:0000313" key="5">
    <source>
        <dbReference type="EnsemblFungi" id="FOXG_07008P0"/>
    </source>
</evidence>
<organism evidence="5 6">
    <name type="scientific">Fusarium oxysporum (strain Fo5176)</name>
    <name type="common">Fusarium vascular wilt</name>
    <dbReference type="NCBI Taxonomy" id="660025"/>
    <lineage>
        <taxon>Eukaryota</taxon>
        <taxon>Fungi</taxon>
        <taxon>Dikarya</taxon>
        <taxon>Ascomycota</taxon>
        <taxon>Pezizomycotina</taxon>
        <taxon>Sordariomycetes</taxon>
        <taxon>Hypocreomycetidae</taxon>
        <taxon>Hypocreales</taxon>
        <taxon>Nectriaceae</taxon>
        <taxon>Fusarium</taxon>
        <taxon>Fusarium oxysporum species complex</taxon>
    </lineage>
</organism>
<proteinExistence type="inferred from homology"/>
<dbReference type="InterPro" id="IPR019826">
    <property type="entry name" value="Carboxylesterase_B_AS"/>
</dbReference>
<dbReference type="InterPro" id="IPR029058">
    <property type="entry name" value="AB_hydrolase_fold"/>
</dbReference>
<dbReference type="PANTHER" id="PTHR11559">
    <property type="entry name" value="CARBOXYLESTERASE"/>
    <property type="match status" value="1"/>
</dbReference>
<evidence type="ECO:0000313" key="6">
    <source>
        <dbReference type="Proteomes" id="UP000002489"/>
    </source>
</evidence>
<comment type="similarity">
    <text evidence="1 3">Belongs to the type-B carboxylesterase/lipase family.</text>
</comment>
<dbReference type="STRING" id="426428.A0A0D2XSQ6"/>
<dbReference type="GO" id="GO:0016787">
    <property type="term" value="F:hydrolase activity"/>
    <property type="evidence" value="ECO:0007669"/>
    <property type="project" value="UniProtKB-KW"/>
</dbReference>
<dbReference type="AlphaFoldDB" id="A0A0D2XSQ6"/>
<evidence type="ECO:0000259" key="4">
    <source>
        <dbReference type="Pfam" id="PF00135"/>
    </source>
</evidence>
<dbReference type="EC" id="3.1.1.-" evidence="3"/>
<dbReference type="ESTHER" id="fuso4-j9mvr9">
    <property type="family name" value="Carb_B_Bacteria"/>
</dbReference>
<dbReference type="Pfam" id="PF00135">
    <property type="entry name" value="COesterase"/>
    <property type="match status" value="1"/>
</dbReference>
<protein>
    <recommendedName>
        <fullName evidence="3">Carboxylic ester hydrolase</fullName>
        <ecNumber evidence="3">3.1.1.-</ecNumber>
    </recommendedName>
</protein>
<evidence type="ECO:0000256" key="3">
    <source>
        <dbReference type="RuleBase" id="RU361235"/>
    </source>
</evidence>
<reference evidence="6" key="1">
    <citation type="journal article" date="2012" name="Mol. Plant Microbe Interact.">
        <title>A highly conserved effector in Fusarium oxysporum is required for full virulence on Arabidopsis.</title>
        <authorList>
            <person name="Thatcher L.F."/>
            <person name="Gardiner D.M."/>
            <person name="Kazan K."/>
            <person name="Manners J."/>
        </authorList>
    </citation>
    <scope>NUCLEOTIDE SEQUENCE [LARGE SCALE GENOMIC DNA]</scope>
    <source>
        <strain evidence="6">Fo5176</strain>
    </source>
</reference>
<name>A0A0D2XSQ6_FUSOF</name>
<accession>A0A0D2XSQ6</accession>
<evidence type="ECO:0000256" key="2">
    <source>
        <dbReference type="ARBA" id="ARBA00022801"/>
    </source>
</evidence>
<sequence>MPEFHFGVPFAAPPFGPNYLRPPQAPESWGGVRDALEFGPKSPQVPYPPGISEGLAELVGTGKDCLTLNVWTSSLGAAVRPVMVWIPGGMFEFHATGAVAYYDGGRFARDGVVCVTISYRVGAQGFLYLDDGVPNLGLLDQIAALEWVQKNITLFGGDPGKVTIFGESAGGMSVATLLTVPRAKGLFHRAVVQSGNSPKLNSTATGKRIGQRLAEILCIEARWEAINATPSDRVLQAQAKLRDDLLAHPDPAFWGEVALSYLPWAPIIDGDILPEHPIDAIRAGAAGDIDLVVGSNTEETRLFLVSDGSIDRITEETLSVTAGSYGLPQEGLDAYRASHPGASAGELFSAIQTDWYWRIPAIRFADAHAKTARASTYMYEFAWRSPQMGGRLGASHALEIAFVFDTLGLGTKPLLGPTPPQELADAMHRAWVAFATTGDPGWPKYDARRRLTMHFDIDSRAVDDPLDKELKFWGSVH</sequence>
<reference evidence="5" key="2">
    <citation type="submission" date="2025-08" db="UniProtKB">
        <authorList>
            <consortium name="EnsemblFungi"/>
        </authorList>
    </citation>
    <scope>IDENTIFICATION</scope>
    <source>
        <strain evidence="5">4287 / CBS 123668 / FGSC 9935 / NRRL 34936</strain>
    </source>
</reference>
<feature type="domain" description="Carboxylesterase type B" evidence="4">
    <location>
        <begin position="7"/>
        <end position="473"/>
    </location>
</feature>